<reference evidence="2" key="1">
    <citation type="journal article" date="2014" name="Int. J. Syst. Evol. Microbiol.">
        <title>Complete genome sequence of Corynebacterium casei LMG S-19264T (=DSM 44701T), isolated from a smear-ripened cheese.</title>
        <authorList>
            <consortium name="US DOE Joint Genome Institute (JGI-PGF)"/>
            <person name="Walter F."/>
            <person name="Albersmeier A."/>
            <person name="Kalinowski J."/>
            <person name="Ruckert C."/>
        </authorList>
    </citation>
    <scope>NUCLEOTIDE SEQUENCE</scope>
    <source>
        <strain evidence="2">JCM 4637</strain>
    </source>
</reference>
<dbReference type="EMBL" id="BMVC01000007">
    <property type="protein sequence ID" value="GHC96760.1"/>
    <property type="molecule type" value="Genomic_DNA"/>
</dbReference>
<keyword evidence="1" id="KW-0812">Transmembrane</keyword>
<proteinExistence type="predicted"/>
<gene>
    <name evidence="2" type="ORF">GCM10010334_37320</name>
</gene>
<comment type="caution">
    <text evidence="2">The sequence shown here is derived from an EMBL/GenBank/DDBJ whole genome shotgun (WGS) entry which is preliminary data.</text>
</comment>
<dbReference type="InterPro" id="IPR025333">
    <property type="entry name" value="DUF4239"/>
</dbReference>
<accession>A0A918WZ64</accession>
<keyword evidence="1" id="KW-1133">Transmembrane helix</keyword>
<evidence type="ECO:0000256" key="1">
    <source>
        <dbReference type="SAM" id="Phobius"/>
    </source>
</evidence>
<dbReference type="Proteomes" id="UP000638353">
    <property type="component" value="Unassembled WGS sequence"/>
</dbReference>
<evidence type="ECO:0000313" key="2">
    <source>
        <dbReference type="EMBL" id="GHC96760.1"/>
    </source>
</evidence>
<feature type="transmembrane region" description="Helical" evidence="1">
    <location>
        <begin position="6"/>
        <end position="28"/>
    </location>
</feature>
<name>A0A918WZ64_9ACTN</name>
<reference evidence="2" key="2">
    <citation type="submission" date="2020-09" db="EMBL/GenBank/DDBJ databases">
        <authorList>
            <person name="Sun Q."/>
            <person name="Ohkuma M."/>
        </authorList>
    </citation>
    <scope>NUCLEOTIDE SEQUENCE</scope>
    <source>
        <strain evidence="2">JCM 4637</strain>
    </source>
</reference>
<sequence>MEVWLLNNLSTLGLAVLMIGGVFAFAALGSMLTRRKFPQVIKGSNNDMVGVLLGMYGAIYGLILAFVVVAEWEGIGVAENIVANEATHAAEIVRGAAAFPEPTRTELVRAVGDYAHAVVDVQWPLMKAG</sequence>
<keyword evidence="1" id="KW-0472">Membrane</keyword>
<evidence type="ECO:0000313" key="3">
    <source>
        <dbReference type="Proteomes" id="UP000638353"/>
    </source>
</evidence>
<dbReference type="Pfam" id="PF14023">
    <property type="entry name" value="Bestrophin-like"/>
    <property type="match status" value="1"/>
</dbReference>
<organism evidence="2 3">
    <name type="scientific">Streptomyces finlayi</name>
    <dbReference type="NCBI Taxonomy" id="67296"/>
    <lineage>
        <taxon>Bacteria</taxon>
        <taxon>Bacillati</taxon>
        <taxon>Actinomycetota</taxon>
        <taxon>Actinomycetes</taxon>
        <taxon>Kitasatosporales</taxon>
        <taxon>Streptomycetaceae</taxon>
        <taxon>Streptomyces</taxon>
    </lineage>
</organism>
<dbReference type="RefSeq" id="WP_308436971.1">
    <property type="nucleotide sequence ID" value="NZ_BMVC01000007.1"/>
</dbReference>
<feature type="transmembrane region" description="Helical" evidence="1">
    <location>
        <begin position="49"/>
        <end position="70"/>
    </location>
</feature>
<dbReference type="AlphaFoldDB" id="A0A918WZ64"/>
<protein>
    <recommendedName>
        <fullName evidence="4">DUF4239 domain-containing protein</fullName>
    </recommendedName>
</protein>
<evidence type="ECO:0008006" key="4">
    <source>
        <dbReference type="Google" id="ProtNLM"/>
    </source>
</evidence>